<dbReference type="RefSeq" id="WP_262671878.1">
    <property type="nucleotide sequence ID" value="NZ_JACJIS010000001.1"/>
</dbReference>
<comment type="caution">
    <text evidence="1">The sequence shown here is derived from an EMBL/GenBank/DDBJ whole genome shotgun (WGS) entry which is preliminary data.</text>
</comment>
<sequence>MTENEMHWFYNGDWKFYDESGQLIGIRTYENGAILNETEIKQ</sequence>
<protein>
    <submittedName>
        <fullName evidence="1">Antitoxin component YwqK of YwqJK toxin-antitoxin module</fullName>
    </submittedName>
</protein>
<proteinExistence type="predicted"/>
<name>A0ABR6DPT7_9FLAO</name>
<keyword evidence="2" id="KW-1185">Reference proteome</keyword>
<evidence type="ECO:0000313" key="1">
    <source>
        <dbReference type="EMBL" id="MBA9073706.1"/>
    </source>
</evidence>
<dbReference type="Proteomes" id="UP000555003">
    <property type="component" value="Unassembled WGS sequence"/>
</dbReference>
<dbReference type="EMBL" id="JACJIS010000001">
    <property type="protein sequence ID" value="MBA9073706.1"/>
    <property type="molecule type" value="Genomic_DNA"/>
</dbReference>
<reference evidence="1 2" key="1">
    <citation type="submission" date="2020-08" db="EMBL/GenBank/DDBJ databases">
        <title>Genomic Encyclopedia of Type Strains, Phase IV (KMG-IV): sequencing the most valuable type-strain genomes for metagenomic binning, comparative biology and taxonomic classification.</title>
        <authorList>
            <person name="Goeker M."/>
        </authorList>
    </citation>
    <scope>NUCLEOTIDE SEQUENCE [LARGE SCALE GENOMIC DNA]</scope>
    <source>
        <strain evidence="1 2">DSM 100397</strain>
    </source>
</reference>
<evidence type="ECO:0000313" key="2">
    <source>
        <dbReference type="Proteomes" id="UP000555003"/>
    </source>
</evidence>
<organism evidence="1 2">
    <name type="scientific">Flavobacterium gossypii</name>
    <dbReference type="NCBI Taxonomy" id="1646119"/>
    <lineage>
        <taxon>Bacteria</taxon>
        <taxon>Pseudomonadati</taxon>
        <taxon>Bacteroidota</taxon>
        <taxon>Flavobacteriia</taxon>
        <taxon>Flavobacteriales</taxon>
        <taxon>Flavobacteriaceae</taxon>
        <taxon>Flavobacterium</taxon>
    </lineage>
</organism>
<accession>A0ABR6DPT7</accession>
<gene>
    <name evidence="1" type="ORF">GGR22_001832</name>
</gene>